<dbReference type="Pfam" id="PF01522">
    <property type="entry name" value="Polysacc_deac_1"/>
    <property type="match status" value="1"/>
</dbReference>
<evidence type="ECO:0000256" key="1">
    <source>
        <dbReference type="SAM" id="Phobius"/>
    </source>
</evidence>
<keyword evidence="1" id="KW-0472">Membrane</keyword>
<proteinExistence type="predicted"/>
<dbReference type="STRING" id="596324.TREVI0001_0272"/>
<dbReference type="EMBL" id="ACYH01000073">
    <property type="protein sequence ID" value="EEV19168.1"/>
    <property type="molecule type" value="Genomic_DNA"/>
</dbReference>
<evidence type="ECO:0000259" key="2">
    <source>
        <dbReference type="PROSITE" id="PS51677"/>
    </source>
</evidence>
<evidence type="ECO:0000313" key="4">
    <source>
        <dbReference type="Proteomes" id="UP000004509"/>
    </source>
</evidence>
<dbReference type="Proteomes" id="UP000004509">
    <property type="component" value="Unassembled WGS sequence"/>
</dbReference>
<reference evidence="3 4" key="1">
    <citation type="submission" date="2009-07" db="EMBL/GenBank/DDBJ databases">
        <authorList>
            <person name="Madupu R."/>
            <person name="Sebastian Y."/>
            <person name="Durkin A.S."/>
            <person name="Torralba M."/>
            <person name="Methe B."/>
            <person name="Sutton G.G."/>
            <person name="Strausberg R.L."/>
            <person name="Nelson K.E."/>
        </authorList>
    </citation>
    <scope>NUCLEOTIDE SEQUENCE [LARGE SCALE GENOMIC DNA]</scope>
    <source>
        <strain evidence="3 4">ATCC 35580</strain>
    </source>
</reference>
<dbReference type="OrthoDB" id="9806342at2"/>
<keyword evidence="1" id="KW-1133">Transmembrane helix</keyword>
<gene>
    <name evidence="3" type="ORF">TREVI0001_0272</name>
</gene>
<comment type="caution">
    <text evidence="3">The sequence shown here is derived from an EMBL/GenBank/DDBJ whole genome shotgun (WGS) entry which is preliminary data.</text>
</comment>
<feature type="transmembrane region" description="Helical" evidence="1">
    <location>
        <begin position="37"/>
        <end position="62"/>
    </location>
</feature>
<feature type="domain" description="NodB homology" evidence="2">
    <location>
        <begin position="204"/>
        <end position="388"/>
    </location>
</feature>
<sequence>MLKKIKRILQEKKEPFLAFAQEFKDVEHNYKDLSPKFLFGLFLIFISFVIGWGVPLAALWYGITHSTIALPALVGTLAYGLGWVLTPIGLAITAKDNIYYLRYFTAKFILRLYNPLDIPSVMEIITPLFIAALIILWTIFKWTTPFQISLITLVCIHQILLVISLLVPNIQLLSRTARGKDLNALRELYPDDDLTRLIIHWQNCRFVFRFDDGVDPDLTPDILLILEREGVYAIFAITGQHAEQYPDLVREVVAHGHLVINHSYSHPNLFSLLSEKRLREEMVKTNHILQNLTGKQQFLFAPPIGHSNIFLRKTLHLQKMTALGWDVNSHDVLRLSESKKQRFLASLLTAPQPAILLFHDGLYAPGISHKAQTLELLEKVFALQKQIR</sequence>
<protein>
    <submittedName>
        <fullName evidence="3">Polysaccharide deacetylase</fullName>
    </submittedName>
</protein>
<dbReference type="InterPro" id="IPR011330">
    <property type="entry name" value="Glyco_hydro/deAcase_b/a-brl"/>
</dbReference>
<dbReference type="GO" id="GO:0016810">
    <property type="term" value="F:hydrolase activity, acting on carbon-nitrogen (but not peptide) bonds"/>
    <property type="evidence" value="ECO:0007669"/>
    <property type="project" value="InterPro"/>
</dbReference>
<dbReference type="AlphaFoldDB" id="C8PU29"/>
<name>C8PU29_9SPIR</name>
<keyword evidence="1" id="KW-0812">Transmembrane</keyword>
<dbReference type="GO" id="GO:0005975">
    <property type="term" value="P:carbohydrate metabolic process"/>
    <property type="evidence" value="ECO:0007669"/>
    <property type="project" value="InterPro"/>
</dbReference>
<dbReference type="eggNOG" id="COG0726">
    <property type="taxonomic scope" value="Bacteria"/>
</dbReference>
<dbReference type="SUPFAM" id="SSF88713">
    <property type="entry name" value="Glycoside hydrolase/deacetylase"/>
    <property type="match status" value="1"/>
</dbReference>
<dbReference type="InterPro" id="IPR050248">
    <property type="entry name" value="Polysacc_deacetylase_ArnD"/>
</dbReference>
<feature type="transmembrane region" description="Helical" evidence="1">
    <location>
        <begin position="146"/>
        <end position="167"/>
    </location>
</feature>
<dbReference type="InterPro" id="IPR002509">
    <property type="entry name" value="NODB_dom"/>
</dbReference>
<dbReference type="CDD" id="cd10917">
    <property type="entry name" value="CE4_NodB_like_6s_7s"/>
    <property type="match status" value="1"/>
</dbReference>
<feature type="transmembrane region" description="Helical" evidence="1">
    <location>
        <begin position="68"/>
        <end position="92"/>
    </location>
</feature>
<evidence type="ECO:0000313" key="3">
    <source>
        <dbReference type="EMBL" id="EEV19168.1"/>
    </source>
</evidence>
<dbReference type="PANTHER" id="PTHR10587">
    <property type="entry name" value="GLYCOSYL TRANSFERASE-RELATED"/>
    <property type="match status" value="1"/>
</dbReference>
<dbReference type="PROSITE" id="PS51677">
    <property type="entry name" value="NODB"/>
    <property type="match status" value="1"/>
</dbReference>
<dbReference type="Gene3D" id="3.20.20.370">
    <property type="entry name" value="Glycoside hydrolase/deacetylase"/>
    <property type="match status" value="1"/>
</dbReference>
<organism evidence="3 4">
    <name type="scientific">Treponema vincentii ATCC 35580</name>
    <dbReference type="NCBI Taxonomy" id="596324"/>
    <lineage>
        <taxon>Bacteria</taxon>
        <taxon>Pseudomonadati</taxon>
        <taxon>Spirochaetota</taxon>
        <taxon>Spirochaetia</taxon>
        <taxon>Spirochaetales</taxon>
        <taxon>Treponemataceae</taxon>
        <taxon>Treponema</taxon>
    </lineage>
</organism>
<accession>C8PU29</accession>
<dbReference type="RefSeq" id="WP_006190437.1">
    <property type="nucleotide sequence ID" value="NZ_ACYH01000073.1"/>
</dbReference>
<feature type="transmembrane region" description="Helical" evidence="1">
    <location>
        <begin position="121"/>
        <end position="140"/>
    </location>
</feature>